<feature type="compositionally biased region" description="Polar residues" evidence="1">
    <location>
        <begin position="163"/>
        <end position="172"/>
    </location>
</feature>
<dbReference type="PANTHER" id="PTHR38150:SF1">
    <property type="entry name" value="PFU DOMAIN-CONTAINING PROTEIN"/>
    <property type="match status" value="1"/>
</dbReference>
<proteinExistence type="predicted"/>
<protein>
    <submittedName>
        <fullName evidence="2">Uncharacterized protein</fullName>
    </submittedName>
</protein>
<feature type="compositionally biased region" description="Polar residues" evidence="1">
    <location>
        <begin position="47"/>
        <end position="61"/>
    </location>
</feature>
<feature type="region of interest" description="Disordered" evidence="1">
    <location>
        <begin position="296"/>
        <end position="316"/>
    </location>
</feature>
<feature type="region of interest" description="Disordered" evidence="1">
    <location>
        <begin position="797"/>
        <end position="817"/>
    </location>
</feature>
<dbReference type="AlphaFoldDB" id="A0A8J8NZ09"/>
<keyword evidence="3" id="KW-1185">Reference proteome</keyword>
<organism evidence="2 3">
    <name type="scientific">Halteria grandinella</name>
    <dbReference type="NCBI Taxonomy" id="5974"/>
    <lineage>
        <taxon>Eukaryota</taxon>
        <taxon>Sar</taxon>
        <taxon>Alveolata</taxon>
        <taxon>Ciliophora</taxon>
        <taxon>Intramacronucleata</taxon>
        <taxon>Spirotrichea</taxon>
        <taxon>Stichotrichia</taxon>
        <taxon>Sporadotrichida</taxon>
        <taxon>Halteriidae</taxon>
        <taxon>Halteria</taxon>
    </lineage>
</organism>
<dbReference type="OrthoDB" id="313258at2759"/>
<dbReference type="Proteomes" id="UP000785679">
    <property type="component" value="Unassembled WGS sequence"/>
</dbReference>
<accession>A0A8J8NZ09</accession>
<reference evidence="2" key="1">
    <citation type="submission" date="2019-06" db="EMBL/GenBank/DDBJ databases">
        <authorList>
            <person name="Zheng W."/>
        </authorList>
    </citation>
    <scope>NUCLEOTIDE SEQUENCE</scope>
    <source>
        <strain evidence="2">QDHG01</strain>
    </source>
</reference>
<feature type="region of interest" description="Disordered" evidence="1">
    <location>
        <begin position="155"/>
        <end position="195"/>
    </location>
</feature>
<comment type="caution">
    <text evidence="2">The sequence shown here is derived from an EMBL/GenBank/DDBJ whole genome shotgun (WGS) entry which is preliminary data.</text>
</comment>
<name>A0A8J8NZ09_HALGN</name>
<feature type="compositionally biased region" description="Low complexity" evidence="1">
    <location>
        <begin position="305"/>
        <end position="315"/>
    </location>
</feature>
<feature type="compositionally biased region" description="Basic and acidic residues" evidence="1">
    <location>
        <begin position="797"/>
        <end position="809"/>
    </location>
</feature>
<feature type="region of interest" description="Disordered" evidence="1">
    <location>
        <begin position="42"/>
        <end position="61"/>
    </location>
</feature>
<sequence>MTNVKRGGTSNIYSPTKPMLSSPGFITNNHLASATGDVLGSRKFTMPQGSTSSIAGGGTQSVAHSNQLRSQTGASQVGESTADLVREIYRSAEQEGWSKEKLFKMLADPNSFKKSHRYQFNKRLESKTFATASTVSRPDVPQVVQRMLADQIEREERKKKLQADSQAEQQASIVGHDERSQDPASKSPSPFKKAALSPRKFEEFWEDQVELEQKRVQKLIQLHMKQAQEFETFSKNRLSTSSRTTSLNRNAESAHKPVYERLHSEHSEREHRRRELSETYYKNIVPGVPQIGNSLKRLSSKRSSHSSVSDGTSSSMLKQVNRLNQDQTMQSNSTNQQSIMTTLQSMSSKSKKIMAKRLEEDFVRLIEQNAWSLNTSVPSDDCKSVIIHMGFVGNDGAMETKLLIELCKVLTNPKGEEEGILLDNVLKCLKAIMNLDTHLGSQAIIHESPLNLEDNQQQSNYDYSAGLAQDKNHKLTFSDDEIGRLPLTLRDQHWLSSHFTVLARNRQDYQLRMRDQERISTKKTSPGQIQFRPTLTKKSERLGEHALSEKLKEFQGSHQDYLIAEAMRIKVDREVKLKMKEEEAVAVLRDKPDISSKYRSTTNEFGENVESGSGLKQPVNKWDQLYQKGIEKVMAMKLAGRNQEDIIFEREAHEYTFSPNKQKMMDAVSKNIGLRLTQQLASPTRVASKPSAIGQQIKQKIQSEDGLDNQGDEVEETYQAVGPEVDKNLYIDVNLGEGRTARLVLSEGQDPVQIAQEFALQHSLDEELSKQLEQNLVKQMEIKFGNNGTDIERVEEKLVPIKSPDEKGKSRSNRKRV</sequence>
<evidence type="ECO:0000256" key="1">
    <source>
        <dbReference type="SAM" id="MobiDB-lite"/>
    </source>
</evidence>
<evidence type="ECO:0000313" key="3">
    <source>
        <dbReference type="Proteomes" id="UP000785679"/>
    </source>
</evidence>
<gene>
    <name evidence="2" type="ORF">FGO68_gene1040</name>
</gene>
<evidence type="ECO:0000313" key="2">
    <source>
        <dbReference type="EMBL" id="TNV84376.1"/>
    </source>
</evidence>
<dbReference type="EMBL" id="RRYP01002844">
    <property type="protein sequence ID" value="TNV84376.1"/>
    <property type="molecule type" value="Genomic_DNA"/>
</dbReference>
<dbReference type="PANTHER" id="PTHR38150">
    <property type="entry name" value="EF-HAND DOMAIN-CONTAINING PROTEIN"/>
    <property type="match status" value="1"/>
</dbReference>